<evidence type="ECO:0000313" key="2">
    <source>
        <dbReference type="Proteomes" id="UP001056681"/>
    </source>
</evidence>
<accession>A0ABY4T0R2</accession>
<reference evidence="1" key="1">
    <citation type="submission" date="2020-10" db="EMBL/GenBank/DDBJ databases">
        <title>Whole-genome sequence of Luteibacter sp. EIF3.</title>
        <authorList>
            <person name="Friedrich I."/>
            <person name="Hertel R."/>
            <person name="Daniel R."/>
        </authorList>
    </citation>
    <scope>NUCLEOTIDE SEQUENCE</scope>
    <source>
        <strain evidence="1">EIF3</strain>
    </source>
</reference>
<dbReference type="Proteomes" id="UP001056681">
    <property type="component" value="Chromosome"/>
</dbReference>
<sequence length="165" mass="17788">MTDSKPVLVETTGTEGYQVRIAAQGPSFFADEPIDLGGSASGPTPYELLSGALGACTAMTMQMYARRKKLPVSGIHVAVSHSRDASTGRDRFDRQVYVEGTLDADQWERLMDIADRCPVGKTLAAGAEITTQRVASLPGHAHEPPRDRIHEPAMAKVCDEFDQTG</sequence>
<dbReference type="SUPFAM" id="SSF82784">
    <property type="entry name" value="OsmC-like"/>
    <property type="match status" value="1"/>
</dbReference>
<keyword evidence="2" id="KW-1185">Reference proteome</keyword>
<dbReference type="InterPro" id="IPR015946">
    <property type="entry name" value="KH_dom-like_a/b"/>
</dbReference>
<protein>
    <submittedName>
        <fullName evidence="1">OsmC family protein</fullName>
    </submittedName>
</protein>
<evidence type="ECO:0000313" key="1">
    <source>
        <dbReference type="EMBL" id="URL58541.1"/>
    </source>
</evidence>
<dbReference type="InterPro" id="IPR036102">
    <property type="entry name" value="OsmC/Ohrsf"/>
</dbReference>
<dbReference type="EMBL" id="CP063231">
    <property type="protein sequence ID" value="URL58541.1"/>
    <property type="molecule type" value="Genomic_DNA"/>
</dbReference>
<dbReference type="Pfam" id="PF02566">
    <property type="entry name" value="OsmC"/>
    <property type="match status" value="1"/>
</dbReference>
<gene>
    <name evidence="1" type="ORF">IM816_18500</name>
</gene>
<name>A0ABY4T0R2_9GAMM</name>
<dbReference type="PANTHER" id="PTHR39624">
    <property type="entry name" value="PROTEIN INVOLVED IN RIMO-MEDIATED BETA-METHYLTHIOLATION OF RIBOSOMAL PROTEIN S12 YCAO"/>
    <property type="match status" value="1"/>
</dbReference>
<dbReference type="RefSeq" id="WP_250339246.1">
    <property type="nucleotide sequence ID" value="NZ_CP063231.1"/>
</dbReference>
<organism evidence="1 2">
    <name type="scientific">Luteibacter flocculans</name>
    <dbReference type="NCBI Taxonomy" id="2780091"/>
    <lineage>
        <taxon>Bacteria</taxon>
        <taxon>Pseudomonadati</taxon>
        <taxon>Pseudomonadota</taxon>
        <taxon>Gammaproteobacteria</taxon>
        <taxon>Lysobacterales</taxon>
        <taxon>Rhodanobacteraceae</taxon>
        <taxon>Luteibacter</taxon>
    </lineage>
</organism>
<proteinExistence type="predicted"/>
<dbReference type="InterPro" id="IPR003718">
    <property type="entry name" value="OsmC/Ohr_fam"/>
</dbReference>
<dbReference type="Gene3D" id="3.30.300.20">
    <property type="match status" value="1"/>
</dbReference>
<dbReference type="PANTHER" id="PTHR39624:SF2">
    <property type="entry name" value="OSMC-LIKE PROTEIN"/>
    <property type="match status" value="1"/>
</dbReference>